<organism evidence="3 4">
    <name type="scientific">Plakobranchus ocellatus</name>
    <dbReference type="NCBI Taxonomy" id="259542"/>
    <lineage>
        <taxon>Eukaryota</taxon>
        <taxon>Metazoa</taxon>
        <taxon>Spiralia</taxon>
        <taxon>Lophotrochozoa</taxon>
        <taxon>Mollusca</taxon>
        <taxon>Gastropoda</taxon>
        <taxon>Heterobranchia</taxon>
        <taxon>Euthyneura</taxon>
        <taxon>Panpulmonata</taxon>
        <taxon>Sacoglossa</taxon>
        <taxon>Placobranchoidea</taxon>
        <taxon>Plakobranchidae</taxon>
        <taxon>Plakobranchus</taxon>
    </lineage>
</organism>
<evidence type="ECO:0000313" key="4">
    <source>
        <dbReference type="Proteomes" id="UP000735302"/>
    </source>
</evidence>
<comment type="caution">
    <text evidence="3">The sequence shown here is derived from an EMBL/GenBank/DDBJ whole genome shotgun (WGS) entry which is preliminary data.</text>
</comment>
<proteinExistence type="predicted"/>
<dbReference type="EMBL" id="BLXT01002573">
    <property type="protein sequence ID" value="GFN95904.1"/>
    <property type="molecule type" value="Genomic_DNA"/>
</dbReference>
<feature type="region of interest" description="Disordered" evidence="1">
    <location>
        <begin position="105"/>
        <end position="142"/>
    </location>
</feature>
<dbReference type="GO" id="GO:0034703">
    <property type="term" value="C:cation channel complex"/>
    <property type="evidence" value="ECO:0007669"/>
    <property type="project" value="TreeGrafter"/>
</dbReference>
<feature type="compositionally biased region" description="Basic and acidic residues" evidence="1">
    <location>
        <begin position="121"/>
        <end position="139"/>
    </location>
</feature>
<dbReference type="InterPro" id="IPR046460">
    <property type="entry name" value="UNC80_C"/>
</dbReference>
<feature type="domain" description="Protein UNC80 C-terminal" evidence="2">
    <location>
        <begin position="39"/>
        <end position="270"/>
    </location>
</feature>
<keyword evidence="4" id="KW-1185">Reference proteome</keyword>
<dbReference type="PANTHER" id="PTHR31781:SF1">
    <property type="entry name" value="PROTEIN UNC-80 HOMOLOG"/>
    <property type="match status" value="1"/>
</dbReference>
<dbReference type="GO" id="GO:0005261">
    <property type="term" value="F:monoatomic cation channel activity"/>
    <property type="evidence" value="ECO:0007669"/>
    <property type="project" value="TreeGrafter"/>
</dbReference>
<dbReference type="GO" id="GO:0055080">
    <property type="term" value="P:monoatomic cation homeostasis"/>
    <property type="evidence" value="ECO:0007669"/>
    <property type="project" value="TreeGrafter"/>
</dbReference>
<evidence type="ECO:0000313" key="3">
    <source>
        <dbReference type="EMBL" id="GFN95904.1"/>
    </source>
</evidence>
<evidence type="ECO:0000259" key="2">
    <source>
        <dbReference type="Pfam" id="PF20262"/>
    </source>
</evidence>
<dbReference type="PANTHER" id="PTHR31781">
    <property type="entry name" value="UNC80"/>
    <property type="match status" value="1"/>
</dbReference>
<gene>
    <name evidence="3" type="ORF">PoB_002241000</name>
</gene>
<reference evidence="3 4" key="1">
    <citation type="journal article" date="2021" name="Elife">
        <title>Chloroplast acquisition without the gene transfer in kleptoplastic sea slugs, Plakobranchus ocellatus.</title>
        <authorList>
            <person name="Maeda T."/>
            <person name="Takahashi S."/>
            <person name="Yoshida T."/>
            <person name="Shimamura S."/>
            <person name="Takaki Y."/>
            <person name="Nagai Y."/>
            <person name="Toyoda A."/>
            <person name="Suzuki Y."/>
            <person name="Arimoto A."/>
            <person name="Ishii H."/>
            <person name="Satoh N."/>
            <person name="Nishiyama T."/>
            <person name="Hasebe M."/>
            <person name="Maruyama T."/>
            <person name="Minagawa J."/>
            <person name="Obokata J."/>
            <person name="Shigenobu S."/>
        </authorList>
    </citation>
    <scope>NUCLEOTIDE SEQUENCE [LARGE SCALE GENOMIC DNA]</scope>
</reference>
<dbReference type="Pfam" id="PF20262">
    <property type="entry name" value="UNC80_C"/>
    <property type="match status" value="1"/>
</dbReference>
<name>A0AAV3ZMW7_9GAST</name>
<accession>A0AAV3ZMW7</accession>
<dbReference type="Proteomes" id="UP000735302">
    <property type="component" value="Unassembled WGS sequence"/>
</dbReference>
<dbReference type="AlphaFoldDB" id="A0AAV3ZMW7"/>
<dbReference type="GO" id="GO:0030424">
    <property type="term" value="C:axon"/>
    <property type="evidence" value="ECO:0007669"/>
    <property type="project" value="TreeGrafter"/>
</dbReference>
<evidence type="ECO:0000256" key="1">
    <source>
        <dbReference type="SAM" id="MobiDB-lite"/>
    </source>
</evidence>
<sequence>MVQIQPESLFRLLLALEKDCPDHMSVLDLVVGDKPLKALTILEMVIPRYLNHLKQETTKKDNSTAARAEVTAINSLAVAVRALVMCCESFARNMSLPQRYLEASNTAGSKPTHNHSIHSLTMDDREDSHASRHMEEGRRKTYGQEPDDLELREEFRKPRDSLLSVSAEFYTKCHARLKELRKILADPAFRPPELFDNKAHNRLAEVAHTLLKLAPYDPLTMACTGLQRYMLEILPNTDWSHELIRPGLNLILRRLDRLFTKISKKSALRVRHKLAKGSFFCFFSNF</sequence>
<protein>
    <submittedName>
        <fullName evidence="3">Unc-80-like protein</fullName>
    </submittedName>
</protein>